<organism evidence="1 2">
    <name type="scientific">Liparis tanakae</name>
    <name type="common">Tanaka's snailfish</name>
    <dbReference type="NCBI Taxonomy" id="230148"/>
    <lineage>
        <taxon>Eukaryota</taxon>
        <taxon>Metazoa</taxon>
        <taxon>Chordata</taxon>
        <taxon>Craniata</taxon>
        <taxon>Vertebrata</taxon>
        <taxon>Euteleostomi</taxon>
        <taxon>Actinopterygii</taxon>
        <taxon>Neopterygii</taxon>
        <taxon>Teleostei</taxon>
        <taxon>Neoteleostei</taxon>
        <taxon>Acanthomorphata</taxon>
        <taxon>Eupercaria</taxon>
        <taxon>Perciformes</taxon>
        <taxon>Cottioidei</taxon>
        <taxon>Cottales</taxon>
        <taxon>Liparidae</taxon>
        <taxon>Liparis</taxon>
    </lineage>
</organism>
<evidence type="ECO:0000313" key="2">
    <source>
        <dbReference type="Proteomes" id="UP000314294"/>
    </source>
</evidence>
<dbReference type="EMBL" id="SRLO01000032">
    <property type="protein sequence ID" value="TNN83701.1"/>
    <property type="molecule type" value="Genomic_DNA"/>
</dbReference>
<comment type="caution">
    <text evidence="1">The sequence shown here is derived from an EMBL/GenBank/DDBJ whole genome shotgun (WGS) entry which is preliminary data.</text>
</comment>
<dbReference type="AlphaFoldDB" id="A0A4Z2J175"/>
<dbReference type="Proteomes" id="UP000314294">
    <property type="component" value="Unassembled WGS sequence"/>
</dbReference>
<accession>A0A4Z2J175</accession>
<evidence type="ECO:0000313" key="1">
    <source>
        <dbReference type="EMBL" id="TNN83701.1"/>
    </source>
</evidence>
<proteinExistence type="predicted"/>
<name>A0A4Z2J175_9TELE</name>
<gene>
    <name evidence="1" type="ORF">EYF80_006219</name>
</gene>
<sequence length="239" mass="26106">MASNSRASVGDDLPQVVLVHYEVIQLLLCCITPSNSLWDRLRPSSAPSTDKHLPQVVLLVLQLPQAGGEGELLTSLLLEQLLGSCSLISSKAWLCFCLMSAICCSWTLASSSRFFFSEVTSTSRLDLERQNEELLLCCGGVQSVLQFRLEGLQLLSQVPAVFLSLGSRLPLQLQILLQLGDLSLQLPDLLLGHVLGCSLLLDPEDMVSYKKKSVDIVADHATVKNIIVNTRSCDREATV</sequence>
<keyword evidence="2" id="KW-1185">Reference proteome</keyword>
<protein>
    <submittedName>
        <fullName evidence="1">Uncharacterized protein</fullName>
    </submittedName>
</protein>
<reference evidence="1 2" key="1">
    <citation type="submission" date="2019-03" db="EMBL/GenBank/DDBJ databases">
        <title>First draft genome of Liparis tanakae, snailfish: a comprehensive survey of snailfish specific genes.</title>
        <authorList>
            <person name="Kim W."/>
            <person name="Song I."/>
            <person name="Jeong J.-H."/>
            <person name="Kim D."/>
            <person name="Kim S."/>
            <person name="Ryu S."/>
            <person name="Song J.Y."/>
            <person name="Lee S.K."/>
        </authorList>
    </citation>
    <scope>NUCLEOTIDE SEQUENCE [LARGE SCALE GENOMIC DNA]</scope>
    <source>
        <tissue evidence="1">Muscle</tissue>
    </source>
</reference>